<keyword evidence="11" id="KW-1185">Reference proteome</keyword>
<evidence type="ECO:0000256" key="2">
    <source>
        <dbReference type="ARBA" id="ARBA00022490"/>
    </source>
</evidence>
<dbReference type="GO" id="GO:0007018">
    <property type="term" value="P:microtubule-based movement"/>
    <property type="evidence" value="ECO:0007669"/>
    <property type="project" value="InterPro"/>
</dbReference>
<comment type="caution">
    <text evidence="10">The sequence shown here is derived from an EMBL/GenBank/DDBJ whole genome shotgun (WGS) entry which is preliminary data.</text>
</comment>
<dbReference type="GO" id="GO:0005524">
    <property type="term" value="F:ATP binding"/>
    <property type="evidence" value="ECO:0007669"/>
    <property type="project" value="UniProtKB-UniRule"/>
</dbReference>
<evidence type="ECO:0000313" key="10">
    <source>
        <dbReference type="EMBL" id="KAF6026778.1"/>
    </source>
</evidence>
<protein>
    <submittedName>
        <fullName evidence="10">KIF4A</fullName>
    </submittedName>
</protein>
<dbReference type="GO" id="GO:0003777">
    <property type="term" value="F:microtubule motor activity"/>
    <property type="evidence" value="ECO:0007669"/>
    <property type="project" value="InterPro"/>
</dbReference>
<dbReference type="PANTHER" id="PTHR47969:SF15">
    <property type="entry name" value="CHROMOSOME-ASSOCIATED KINESIN KIF4A-RELATED"/>
    <property type="match status" value="1"/>
</dbReference>
<proteinExistence type="inferred from homology"/>
<dbReference type="Pfam" id="PF00225">
    <property type="entry name" value="Kinesin"/>
    <property type="match status" value="1"/>
</dbReference>
<keyword evidence="2" id="KW-0963">Cytoplasm</keyword>
<dbReference type="GO" id="GO:0005875">
    <property type="term" value="C:microtubule associated complex"/>
    <property type="evidence" value="ECO:0007669"/>
    <property type="project" value="TreeGrafter"/>
</dbReference>
<keyword evidence="6" id="KW-0206">Cytoskeleton</keyword>
<evidence type="ECO:0000256" key="3">
    <source>
        <dbReference type="ARBA" id="ARBA00022741"/>
    </source>
</evidence>
<dbReference type="GO" id="GO:0051231">
    <property type="term" value="P:spindle elongation"/>
    <property type="evidence" value="ECO:0007669"/>
    <property type="project" value="TreeGrafter"/>
</dbReference>
<dbReference type="SUPFAM" id="SSF52540">
    <property type="entry name" value="P-loop containing nucleoside triphosphate hydrolases"/>
    <property type="match status" value="1"/>
</dbReference>
<feature type="coiled-coil region" evidence="8">
    <location>
        <begin position="139"/>
        <end position="166"/>
    </location>
</feature>
<dbReference type="PANTHER" id="PTHR47969">
    <property type="entry name" value="CHROMOSOME-ASSOCIATED KINESIN KIF4A-RELATED"/>
    <property type="match status" value="1"/>
</dbReference>
<name>A0A7J7JMZ7_BUGNE</name>
<evidence type="ECO:0000256" key="6">
    <source>
        <dbReference type="ARBA" id="ARBA00023212"/>
    </source>
</evidence>
<feature type="domain" description="Kinesin motor" evidence="9">
    <location>
        <begin position="310"/>
        <end position="431"/>
    </location>
</feature>
<keyword evidence="5 8" id="KW-0175">Coiled coil</keyword>
<organism evidence="10 11">
    <name type="scientific">Bugula neritina</name>
    <name type="common">Brown bryozoan</name>
    <name type="synonym">Sertularia neritina</name>
    <dbReference type="NCBI Taxonomy" id="10212"/>
    <lineage>
        <taxon>Eukaryota</taxon>
        <taxon>Metazoa</taxon>
        <taxon>Spiralia</taxon>
        <taxon>Lophotrochozoa</taxon>
        <taxon>Bryozoa</taxon>
        <taxon>Gymnolaemata</taxon>
        <taxon>Cheilostomatida</taxon>
        <taxon>Flustrina</taxon>
        <taxon>Buguloidea</taxon>
        <taxon>Bugulidae</taxon>
        <taxon>Bugula</taxon>
    </lineage>
</organism>
<feature type="coiled-coil region" evidence="8">
    <location>
        <begin position="63"/>
        <end position="90"/>
    </location>
</feature>
<keyword evidence="4 7" id="KW-0067">ATP-binding</keyword>
<evidence type="ECO:0000256" key="4">
    <source>
        <dbReference type="ARBA" id="ARBA00022840"/>
    </source>
</evidence>
<evidence type="ECO:0000256" key="1">
    <source>
        <dbReference type="ARBA" id="ARBA00004245"/>
    </source>
</evidence>
<evidence type="ECO:0000256" key="7">
    <source>
        <dbReference type="PROSITE-ProRule" id="PRU00283"/>
    </source>
</evidence>
<dbReference type="Gene3D" id="3.40.850.10">
    <property type="entry name" value="Kinesin motor domain"/>
    <property type="match status" value="1"/>
</dbReference>
<reference evidence="10" key="1">
    <citation type="submission" date="2020-06" db="EMBL/GenBank/DDBJ databases">
        <title>Draft genome of Bugula neritina, a colonial animal packing powerful symbionts and potential medicines.</title>
        <authorList>
            <person name="Rayko M."/>
        </authorList>
    </citation>
    <scope>NUCLEOTIDE SEQUENCE [LARGE SCALE GENOMIC DNA]</scope>
    <source>
        <strain evidence="10">Kwan_BN1</strain>
    </source>
</reference>
<dbReference type="AlphaFoldDB" id="A0A7J7JMZ7"/>
<keyword evidence="7" id="KW-0505">Motor protein</keyword>
<dbReference type="GO" id="GO:0008017">
    <property type="term" value="F:microtubule binding"/>
    <property type="evidence" value="ECO:0007669"/>
    <property type="project" value="InterPro"/>
</dbReference>
<accession>A0A7J7JMZ7</accession>
<evidence type="ECO:0000259" key="9">
    <source>
        <dbReference type="PROSITE" id="PS50067"/>
    </source>
</evidence>
<keyword evidence="3 7" id="KW-0547">Nucleotide-binding</keyword>
<dbReference type="InterPro" id="IPR001752">
    <property type="entry name" value="Kinesin_motor_dom"/>
</dbReference>
<comment type="similarity">
    <text evidence="7">Belongs to the TRAFAC class myosin-kinesin ATPase superfamily. Kinesin family.</text>
</comment>
<dbReference type="PROSITE" id="PS50067">
    <property type="entry name" value="KINESIN_MOTOR_2"/>
    <property type="match status" value="1"/>
</dbReference>
<evidence type="ECO:0000256" key="8">
    <source>
        <dbReference type="SAM" id="Coils"/>
    </source>
</evidence>
<sequence length="431" mass="48678">MLYQLLVMRREKKNVSHISRQQIDSAASRFTWEQLFYFYDGFQPRDAVNELGDGGDPVSSLEYQKLQEKFELLEQQNDKLIRELSNAVDHSNELCEKIVLVEMSRDKLRAKLNKTTIETGINQDALYSSLKDSKLAPEVRQQLEKAKSMQEKLSALEHDRDNLECTLSDTHSSLTTVTELTEDGLEMEVDGAVTDSTSTSTSTLTPAKVAMSGEVTNESYGKTYTLHKAKMSRQLKELNGMLAAKEQMMSECVTKPSEDKTTYLSGRSCDTEESLSGDLAAQVFDDYKASVHGDHYWIKKACAGEIELFVITGVLRTTTPTEIYINWDPEKCQPSQKGQVGYLKFDECQEEVFQNCEYPLIEAIFKGFNATILAYGQSGLGKTYTMGTRKILEGSDKVSLGIIPRVVETLFCTMKEKEKEPEFVTLEIYNK</sequence>
<evidence type="ECO:0000256" key="5">
    <source>
        <dbReference type="ARBA" id="ARBA00023054"/>
    </source>
</evidence>
<dbReference type="OrthoDB" id="3176171at2759"/>
<dbReference type="InterPro" id="IPR027640">
    <property type="entry name" value="Kinesin-like_fam"/>
</dbReference>
<dbReference type="EMBL" id="VXIV02002205">
    <property type="protein sequence ID" value="KAF6026778.1"/>
    <property type="molecule type" value="Genomic_DNA"/>
</dbReference>
<dbReference type="Proteomes" id="UP000593567">
    <property type="component" value="Unassembled WGS sequence"/>
</dbReference>
<dbReference type="InterPro" id="IPR036961">
    <property type="entry name" value="Kinesin_motor_dom_sf"/>
</dbReference>
<comment type="subcellular location">
    <subcellularLocation>
        <location evidence="1">Cytoplasm</location>
        <location evidence="1">Cytoskeleton</location>
    </subcellularLocation>
</comment>
<evidence type="ECO:0000313" key="11">
    <source>
        <dbReference type="Proteomes" id="UP000593567"/>
    </source>
</evidence>
<dbReference type="InterPro" id="IPR027417">
    <property type="entry name" value="P-loop_NTPase"/>
</dbReference>
<dbReference type="GO" id="GO:0007052">
    <property type="term" value="P:mitotic spindle organization"/>
    <property type="evidence" value="ECO:0007669"/>
    <property type="project" value="TreeGrafter"/>
</dbReference>
<feature type="binding site" evidence="7">
    <location>
        <begin position="376"/>
        <end position="383"/>
    </location>
    <ligand>
        <name>ATP</name>
        <dbReference type="ChEBI" id="CHEBI:30616"/>
    </ligand>
</feature>
<gene>
    <name evidence="10" type="ORF">EB796_014909</name>
</gene>